<dbReference type="InterPro" id="IPR045057">
    <property type="entry name" value="Gcn5-rel_NAT"/>
</dbReference>
<dbReference type="STRING" id="652.WL1483_48"/>
<proteinExistence type="predicted"/>
<dbReference type="PANTHER" id="PTHR31435">
    <property type="entry name" value="PROTEIN NATD1"/>
    <property type="match status" value="1"/>
</dbReference>
<dbReference type="RefSeq" id="WP_050665096.1">
    <property type="nucleotide sequence ID" value="NZ_CDDB01000011.1"/>
</dbReference>
<dbReference type="InterPro" id="IPR016181">
    <property type="entry name" value="Acyl_CoA_acyltransferase"/>
</dbReference>
<evidence type="ECO:0000313" key="5">
    <source>
        <dbReference type="Proteomes" id="UP000774958"/>
    </source>
</evidence>
<reference evidence="3 5" key="3">
    <citation type="submission" date="2021-09" db="EMBL/GenBank/DDBJ databases">
        <title>Aeromonas schubertii isolated from Asian sea bass.</title>
        <authorList>
            <person name="Pinpimai K."/>
        </authorList>
    </citation>
    <scope>NUCLEOTIDE SEQUENCE [LARGE SCALE GENOMIC DNA]</scope>
    <source>
        <strain evidence="3 5">CHULA2021a</strain>
    </source>
</reference>
<dbReference type="AlphaFoldDB" id="A0A0S2SCP8"/>
<evidence type="ECO:0000313" key="4">
    <source>
        <dbReference type="Proteomes" id="UP000058114"/>
    </source>
</evidence>
<dbReference type="Proteomes" id="UP000774958">
    <property type="component" value="Unassembled WGS sequence"/>
</dbReference>
<evidence type="ECO:0000259" key="1">
    <source>
        <dbReference type="PROSITE" id="PS51729"/>
    </source>
</evidence>
<dbReference type="PANTHER" id="PTHR31435:SF9">
    <property type="entry name" value="PROTEIN NATD1"/>
    <property type="match status" value="1"/>
</dbReference>
<sequence>MNEIVHQQDQRQFVCVVEGQESRLRYRRIDASTVEAFNTFVPPEARSAGVADQLARAFYNWTQSEGLKIVPTCSYIEVWLSRYAKQ</sequence>
<organism evidence="2 4">
    <name type="scientific">Aeromonas schubertii</name>
    <dbReference type="NCBI Taxonomy" id="652"/>
    <lineage>
        <taxon>Bacteria</taxon>
        <taxon>Pseudomonadati</taxon>
        <taxon>Pseudomonadota</taxon>
        <taxon>Gammaproteobacteria</taxon>
        <taxon>Aeromonadales</taxon>
        <taxon>Aeromonadaceae</taxon>
        <taxon>Aeromonas</taxon>
    </lineage>
</organism>
<gene>
    <name evidence="3" type="ORF">LA374_08765</name>
    <name evidence="2" type="ORF">WL1483_48</name>
</gene>
<reference evidence="4" key="1">
    <citation type="submission" date="2015-10" db="EMBL/GenBank/DDBJ databases">
        <title>Complete Genome Sequence of Aeromonas schubertii strain WL1483.</title>
        <authorList>
            <person name="Liu L."/>
        </authorList>
    </citation>
    <scope>NUCLEOTIDE SEQUENCE [LARGE SCALE GENOMIC DNA]</scope>
    <source>
        <strain evidence="4">WL1483</strain>
    </source>
</reference>
<protein>
    <submittedName>
        <fullName evidence="3">N-acetyltransferase</fullName>
    </submittedName>
</protein>
<dbReference type="Proteomes" id="UP000058114">
    <property type="component" value="Chromosome"/>
</dbReference>
<reference evidence="2 4" key="2">
    <citation type="journal article" date="2016" name="Genome Announc.">
        <title>Complete Genome Sequence of the Highly Virulent Aeromonas schubertii Strain WL1483, Isolated from Diseased Snakehead Fish (Channa argus) in China.</title>
        <authorList>
            <person name="Liu L."/>
            <person name="Li N."/>
            <person name="Zhang D."/>
            <person name="Fu X."/>
            <person name="Shi C."/>
            <person name="Lin Q."/>
            <person name="Hao G."/>
        </authorList>
    </citation>
    <scope>NUCLEOTIDE SEQUENCE [LARGE SCALE GENOMIC DNA]</scope>
    <source>
        <strain evidence="2 4">WL1483</strain>
    </source>
</reference>
<dbReference type="PROSITE" id="PS51729">
    <property type="entry name" value="GNAT_YJDJ"/>
    <property type="match status" value="1"/>
</dbReference>
<dbReference type="OrthoDB" id="9813275at2"/>
<dbReference type="KEGG" id="asr:WL1483_48"/>
<feature type="domain" description="N-acetyltransferase" evidence="1">
    <location>
        <begin position="5"/>
        <end position="86"/>
    </location>
</feature>
<dbReference type="EMBL" id="JAIRBT010000009">
    <property type="protein sequence ID" value="MBZ6066299.1"/>
    <property type="molecule type" value="Genomic_DNA"/>
</dbReference>
<dbReference type="SUPFAM" id="SSF55729">
    <property type="entry name" value="Acyl-CoA N-acyltransferases (Nat)"/>
    <property type="match status" value="1"/>
</dbReference>
<dbReference type="InterPro" id="IPR031165">
    <property type="entry name" value="GNAT_YJDJ"/>
</dbReference>
<dbReference type="Gene3D" id="3.40.630.30">
    <property type="match status" value="1"/>
</dbReference>
<dbReference type="EMBL" id="CP013067">
    <property type="protein sequence ID" value="ALP39467.1"/>
    <property type="molecule type" value="Genomic_DNA"/>
</dbReference>
<accession>A0A0S2SCP8</accession>
<dbReference type="Pfam" id="PF14542">
    <property type="entry name" value="Acetyltransf_CG"/>
    <property type="match status" value="1"/>
</dbReference>
<keyword evidence="5" id="KW-1185">Reference proteome</keyword>
<name>A0A0S2SCP8_9GAMM</name>
<dbReference type="PATRIC" id="fig|652.5.peg.1221"/>
<evidence type="ECO:0000313" key="3">
    <source>
        <dbReference type="EMBL" id="MBZ6066299.1"/>
    </source>
</evidence>
<evidence type="ECO:0000313" key="2">
    <source>
        <dbReference type="EMBL" id="ALP39467.1"/>
    </source>
</evidence>